<reference evidence="1 2" key="1">
    <citation type="journal article" date="2010" name="J. Bacteriol.">
        <title>Genome sequences of Pelagibaca bermudensis HTCC2601T and Maritimibacter alkaliphilus HTCC2654T, the type strains of two marine Roseobacter genera.</title>
        <authorList>
            <person name="Thrash J.C."/>
            <person name="Cho J.C."/>
            <person name="Ferriera S."/>
            <person name="Johnson J."/>
            <person name="Vergin K.L."/>
            <person name="Giovannoni S.J."/>
        </authorList>
    </citation>
    <scope>NUCLEOTIDE SEQUENCE [LARGE SCALE GENOMIC DNA]</scope>
    <source>
        <strain evidence="1 2">HTCC2654</strain>
    </source>
</reference>
<dbReference type="STRING" id="314271.RB2654_06819"/>
<dbReference type="eggNOG" id="COG3299">
    <property type="taxonomic scope" value="Bacteria"/>
</dbReference>
<name>A3VG26_9RHOB</name>
<dbReference type="OrthoDB" id="9796131at2"/>
<dbReference type="Proteomes" id="UP000002931">
    <property type="component" value="Unassembled WGS sequence"/>
</dbReference>
<gene>
    <name evidence="1" type="ORF">RB2654_06819</name>
</gene>
<dbReference type="AlphaFoldDB" id="A3VG26"/>
<proteinExistence type="predicted"/>
<protein>
    <submittedName>
        <fullName evidence="1">Uncharacterized protein</fullName>
    </submittedName>
</protein>
<dbReference type="RefSeq" id="WP_008329985.1">
    <property type="nucleotide sequence ID" value="NZ_CH902578.1"/>
</dbReference>
<evidence type="ECO:0000313" key="2">
    <source>
        <dbReference type="Proteomes" id="UP000002931"/>
    </source>
</evidence>
<organism evidence="1 2">
    <name type="scientific">Maritimibacter alkaliphilus HTCC2654</name>
    <dbReference type="NCBI Taxonomy" id="314271"/>
    <lineage>
        <taxon>Bacteria</taxon>
        <taxon>Pseudomonadati</taxon>
        <taxon>Pseudomonadota</taxon>
        <taxon>Alphaproteobacteria</taxon>
        <taxon>Rhodobacterales</taxon>
        <taxon>Roseobacteraceae</taxon>
        <taxon>Maritimibacter</taxon>
    </lineage>
</organism>
<sequence>MIGARYTCCDPGRRAAVAATEGLTGIDYVEVAVGRTVADPTEIRVRLVSPLPLPGPALTGQNFAITGGMRFPAPVVAPAVEALKNQQSVLGYRLTLPGGQPTDFSTYSLSIVRAAGARRPPNGFDPRLSSVEISFKRDCPTDFDCAPEDGTPPQSFAIEALTIDRTARDWPALRRQLLDRMAELVPGFTGAEAADFTTTLVEALAYRLDQQSYRLDWIGTEALPSTAREPRSLVRHARLVDYVPPQGASARVPVAVTLGSGGPEGAVMPARTPMLVRQGDAPPVLGIGAYAARLQGAVPVVFETLADLPLWSWRNAIGFHTWSDDACLLPRGATRATLVDTGGGAGPIRAGDLLVLVETVAPDTGLAADADPQRRHMVRVTRAEPEEDLLAPSLRLVTVTWGAADALPFDLVLSARPDGANAARGAVACAAVLGNVTLADHGASLPPPEHLTDVAQSVDVPAEATLSATADSLRPVLTPPEPEPGFVWRPKLDRADLSRIAPVDLTAPPDTAPAAALMTVTPEAALPALDLHDDFSIWRTRRDLVSAGAFERGFVVETTIDGRAALRFGDGVNGLEPAPGSTIRATARIGVGTRGNIGPGALAHSVLPVPLESAAITITNPLAASGGADPADAATIRASAPEAFRVQDRAITPEDYAEVAMRHPDVVNATAIARWTGAWQTMLIYVDRAEGRQVDPGFRREVEDFLDRYRMIGCDVAVRAPRPAPLDIHLEICVTPSALRSEVAMAVRAALRPTGPTDGSPGFFHPDRLTFGTPLYLSVLVATVMAVKDVASVTPRRFQRLGRRDAGELRAGVIRPAEAEILELADDPNFPERGRLTLNMGGGR</sequence>
<dbReference type="HOGENOM" id="CLU_008328_0_0_5"/>
<comment type="caution">
    <text evidence="1">The sequence shown here is derived from an EMBL/GenBank/DDBJ whole genome shotgun (WGS) entry which is preliminary data.</text>
</comment>
<keyword evidence="2" id="KW-1185">Reference proteome</keyword>
<evidence type="ECO:0000313" key="1">
    <source>
        <dbReference type="EMBL" id="EAQ12802.1"/>
    </source>
</evidence>
<accession>A3VG26</accession>
<dbReference type="EMBL" id="AAMT01000007">
    <property type="protein sequence ID" value="EAQ12802.1"/>
    <property type="molecule type" value="Genomic_DNA"/>
</dbReference>